<evidence type="ECO:0000256" key="18">
    <source>
        <dbReference type="SAM" id="MobiDB-lite"/>
    </source>
</evidence>
<dbReference type="PROSITE" id="PS51384">
    <property type="entry name" value="FAD_FR"/>
    <property type="match status" value="1"/>
</dbReference>
<dbReference type="PANTHER" id="PTHR19372">
    <property type="entry name" value="SULFITE REDUCTASE"/>
    <property type="match status" value="1"/>
</dbReference>
<evidence type="ECO:0000256" key="12">
    <source>
        <dbReference type="ARBA" id="ARBA00023002"/>
    </source>
</evidence>
<evidence type="ECO:0000256" key="17">
    <source>
        <dbReference type="PIRNR" id="PIRNR000233"/>
    </source>
</evidence>
<dbReference type="SUPFAM" id="SSF56524">
    <property type="entry name" value="Oxidoreductase molybdopterin-binding domain"/>
    <property type="match status" value="1"/>
</dbReference>
<comment type="subunit">
    <text evidence="6">Homodimer.</text>
</comment>
<feature type="region of interest" description="Disordered" evidence="18">
    <location>
        <begin position="489"/>
        <end position="518"/>
    </location>
</feature>
<dbReference type="InterPro" id="IPR017927">
    <property type="entry name" value="FAD-bd_FR_type"/>
</dbReference>
<dbReference type="EMBL" id="OZ021742">
    <property type="protein sequence ID" value="CAK9327743.1"/>
    <property type="molecule type" value="Genomic_DNA"/>
</dbReference>
<feature type="domain" description="FAD-binding FR-type" evidence="20">
    <location>
        <begin position="618"/>
        <end position="730"/>
    </location>
</feature>
<keyword evidence="16" id="KW-1015">Disulfide bond</keyword>
<evidence type="ECO:0000313" key="22">
    <source>
        <dbReference type="Proteomes" id="UP001642487"/>
    </source>
</evidence>
<dbReference type="CDD" id="cd02112">
    <property type="entry name" value="eukary_NR_Moco"/>
    <property type="match status" value="1"/>
</dbReference>
<dbReference type="InterPro" id="IPR014756">
    <property type="entry name" value="Ig_E-set"/>
</dbReference>
<dbReference type="InterPro" id="IPR039261">
    <property type="entry name" value="FNR_nucleotide-bd"/>
</dbReference>
<evidence type="ECO:0000256" key="11">
    <source>
        <dbReference type="ARBA" id="ARBA00022827"/>
    </source>
</evidence>
<dbReference type="InterPro" id="IPR036400">
    <property type="entry name" value="Cyt_B5-like_heme/steroid_sf"/>
</dbReference>
<dbReference type="SUPFAM" id="SSF63380">
    <property type="entry name" value="Riboflavin synthase domain-like"/>
    <property type="match status" value="1"/>
</dbReference>
<dbReference type="SUPFAM" id="SSF55856">
    <property type="entry name" value="Cytochrome b5-like heme/steroid binding domain"/>
    <property type="match status" value="1"/>
</dbReference>
<dbReference type="InterPro" id="IPR000572">
    <property type="entry name" value="OxRdtase_Mopterin-bd_dom"/>
</dbReference>
<evidence type="ECO:0000256" key="16">
    <source>
        <dbReference type="ARBA" id="ARBA00023157"/>
    </source>
</evidence>
<keyword evidence="14" id="KW-0520">NAD</keyword>
<dbReference type="PRINTS" id="PR00406">
    <property type="entry name" value="CYTB5RDTASE"/>
</dbReference>
<dbReference type="PROSITE" id="PS50255">
    <property type="entry name" value="CYTOCHROME_B5_2"/>
    <property type="match status" value="1"/>
</dbReference>
<keyword evidence="9" id="KW-0285">Flavoprotein</keyword>
<dbReference type="InterPro" id="IPR017938">
    <property type="entry name" value="Riboflavin_synthase-like_b-brl"/>
</dbReference>
<comment type="cofactor">
    <cofactor evidence="2">
        <name>heme</name>
        <dbReference type="ChEBI" id="CHEBI:30413"/>
    </cofactor>
</comment>
<dbReference type="Gene3D" id="2.60.40.650">
    <property type="match status" value="1"/>
</dbReference>
<evidence type="ECO:0000256" key="3">
    <source>
        <dbReference type="ARBA" id="ARBA00001974"/>
    </source>
</evidence>
<dbReference type="Proteomes" id="UP001642487">
    <property type="component" value="Chromosome 8"/>
</dbReference>
<evidence type="ECO:0000259" key="19">
    <source>
        <dbReference type="PROSITE" id="PS50255"/>
    </source>
</evidence>
<sequence length="918" mass="103511">MAAAVDHKTLDLEPVSSGSFPVQRCNSFRSSSFKLKRQAEKPLIIDDDDSSFDRHDDNTTYFRDLIRKGKEEIEPSILDQRDEGTADNGIMRNPCMVRLTGKHPFNSEPPLDRLMRHGFITPAPLHYVRNHGPVPKTAWSSWTIDVTGLVENPTSFTLDQLVNDFRSLEFPVTIMCSGNRRKEQNMVKQTIGFHWGAAVTSTSLWRGVPLREVLKRCGIFSRQRGALYIWMEGADDLPGGGGCSYGTSIRREMAMDPARDIIIAYKQNGDPIPPDHGFPVRMIVPGFTGGRMVKWLKRIIVTNRESDNYYHFMDNRVLPSHVADSELAHAEGWWYKPEYVIYEMNINSVITTPSHDETLPINSQTTQSTYTLRGYAYSGGGKKVTRVQVTLDGGETWKICNLEYHEKPNKYGKYWCWIFWSVEVEIVDLFGSKEIAVRAWDETNNTQPENLNWNLMGMMNNSWYRIKINICKPPKGEIGIVFRHPTLPGNQSGGWKEKDKPIPANSSSQTSNNKTAAAATTFSMSEVKTHNSPESAWIVVHNHVYNCTPFLKAHPGGADSILINAGTDCTEEFDAIHSDKAMKMLQDYKIGDLLILNDDKDVTSSPKPDSRHVALVPREKIPVKLISKISISHNTRLFRFGLSSEDQTLGLPVGKHIFLCANIDGKLCMRAYTPSSAADQIGYFDLVVKIYFKNVHPDFPNGGLMSQYLDSLPLGSMVDVKGPLGHIEYMGRGDFTVHGKPKFAKKLAMVAGGTGITPIYQVVQAILKDPEDETEMFVVYANRTEEDILLREELDTWAKENERLKIWYVVKEGVKEGWPYSLGYIRESVLREHIPMGSPETLALVCGPPPMIEQTVKPILKDLEYDLENSLLEALKRPREGVEETVVEDGHAQYATVKPSMIKAPQLRLKVQPSSRPR</sequence>
<keyword evidence="10" id="KW-0479">Metal-binding</keyword>
<evidence type="ECO:0000256" key="15">
    <source>
        <dbReference type="ARBA" id="ARBA00023063"/>
    </source>
</evidence>
<keyword evidence="22" id="KW-1185">Reference proteome</keyword>
<dbReference type="InterPro" id="IPR008333">
    <property type="entry name" value="Cbr1-like_FAD-bd_dom"/>
</dbReference>
<dbReference type="Pfam" id="PF00175">
    <property type="entry name" value="NAD_binding_1"/>
    <property type="match status" value="1"/>
</dbReference>
<evidence type="ECO:0000256" key="8">
    <source>
        <dbReference type="ARBA" id="ARBA00022617"/>
    </source>
</evidence>
<accession>A0ABP0Z741</accession>
<dbReference type="Gene3D" id="3.40.50.80">
    <property type="entry name" value="Nucleotide-binding domain of ferredoxin-NADP reductase (FNR) module"/>
    <property type="match status" value="1"/>
</dbReference>
<evidence type="ECO:0000256" key="13">
    <source>
        <dbReference type="ARBA" id="ARBA00023004"/>
    </source>
</evidence>
<protein>
    <recommendedName>
        <fullName evidence="17">Nitrate reductase</fullName>
    </recommendedName>
</protein>
<dbReference type="InterPro" id="IPR001709">
    <property type="entry name" value="Flavoprot_Pyr_Nucl_cyt_Rdtase"/>
</dbReference>
<comment type="cofactor">
    <cofactor evidence="3">
        <name>FAD</name>
        <dbReference type="ChEBI" id="CHEBI:57692"/>
    </cofactor>
</comment>
<dbReference type="InterPro" id="IPR001199">
    <property type="entry name" value="Cyt_B5-like_heme/steroid-bd"/>
</dbReference>
<dbReference type="InterPro" id="IPR012137">
    <property type="entry name" value="Nitr_rd_NADH"/>
</dbReference>
<dbReference type="Pfam" id="PF00174">
    <property type="entry name" value="Oxidored_molyb"/>
    <property type="match status" value="1"/>
</dbReference>
<feature type="compositionally biased region" description="Low complexity" evidence="18">
    <location>
        <begin position="504"/>
        <end position="518"/>
    </location>
</feature>
<dbReference type="Pfam" id="PF03404">
    <property type="entry name" value="Mo-co_dimer"/>
    <property type="match status" value="1"/>
</dbReference>
<dbReference type="Gene3D" id="3.10.120.10">
    <property type="entry name" value="Cytochrome b5-like heme/steroid binding domain"/>
    <property type="match status" value="1"/>
</dbReference>
<keyword evidence="7" id="KW-0500">Molybdenum</keyword>
<reference evidence="21 22" key="1">
    <citation type="submission" date="2024-03" db="EMBL/GenBank/DDBJ databases">
        <authorList>
            <person name="Gkanogiannis A."/>
            <person name="Becerra Lopez-Lavalle L."/>
        </authorList>
    </citation>
    <scope>NUCLEOTIDE SEQUENCE [LARGE SCALE GENOMIC DNA]</scope>
</reference>
<evidence type="ECO:0000256" key="5">
    <source>
        <dbReference type="ARBA" id="ARBA00006253"/>
    </source>
</evidence>
<evidence type="ECO:0000256" key="4">
    <source>
        <dbReference type="ARBA" id="ARBA00003838"/>
    </source>
</evidence>
<dbReference type="PIRSF" id="PIRSF000233">
    <property type="entry name" value="Nitr_rd_NADH"/>
    <property type="match status" value="1"/>
</dbReference>
<evidence type="ECO:0000256" key="6">
    <source>
        <dbReference type="ARBA" id="ARBA00011738"/>
    </source>
</evidence>
<gene>
    <name evidence="21" type="ORF">CITCOLO1_LOCUS20131</name>
</gene>
<feature type="domain" description="Cytochrome b5 heme-binding" evidence="19">
    <location>
        <begin position="519"/>
        <end position="594"/>
    </location>
</feature>
<dbReference type="InterPro" id="IPR022407">
    <property type="entry name" value="OxRdtase_Mopterin_BS"/>
</dbReference>
<name>A0ABP0Z741_9ROSI</name>
<comment type="cofactor">
    <cofactor evidence="1">
        <name>Mo-molybdopterin</name>
        <dbReference type="ChEBI" id="CHEBI:71302"/>
    </cofactor>
</comment>
<dbReference type="SUPFAM" id="SSF52343">
    <property type="entry name" value="Ferredoxin reductase-like, C-terminal NADP-linked domain"/>
    <property type="match status" value="1"/>
</dbReference>
<keyword evidence="15 17" id="KW-0534">Nitrate assimilation</keyword>
<dbReference type="SUPFAM" id="SSF81296">
    <property type="entry name" value="E set domains"/>
    <property type="match status" value="1"/>
</dbReference>
<evidence type="ECO:0000256" key="14">
    <source>
        <dbReference type="ARBA" id="ARBA00023027"/>
    </source>
</evidence>
<dbReference type="Gene3D" id="3.90.420.10">
    <property type="entry name" value="Oxidoreductase, molybdopterin-binding domain"/>
    <property type="match status" value="1"/>
</dbReference>
<organism evidence="21 22">
    <name type="scientific">Citrullus colocynthis</name>
    <name type="common">colocynth</name>
    <dbReference type="NCBI Taxonomy" id="252529"/>
    <lineage>
        <taxon>Eukaryota</taxon>
        <taxon>Viridiplantae</taxon>
        <taxon>Streptophyta</taxon>
        <taxon>Embryophyta</taxon>
        <taxon>Tracheophyta</taxon>
        <taxon>Spermatophyta</taxon>
        <taxon>Magnoliopsida</taxon>
        <taxon>eudicotyledons</taxon>
        <taxon>Gunneridae</taxon>
        <taxon>Pentapetalae</taxon>
        <taxon>rosids</taxon>
        <taxon>fabids</taxon>
        <taxon>Cucurbitales</taxon>
        <taxon>Cucurbitaceae</taxon>
        <taxon>Benincaseae</taxon>
        <taxon>Citrullus</taxon>
    </lineage>
</organism>
<dbReference type="SMART" id="SM01117">
    <property type="entry name" value="Cyt-b5"/>
    <property type="match status" value="1"/>
</dbReference>
<dbReference type="InterPro" id="IPR036374">
    <property type="entry name" value="OxRdtase_Mopterin-bd_sf"/>
</dbReference>
<evidence type="ECO:0000256" key="9">
    <source>
        <dbReference type="ARBA" id="ARBA00022630"/>
    </source>
</evidence>
<keyword evidence="8" id="KW-0349">Heme</keyword>
<keyword evidence="13" id="KW-0408">Iron</keyword>
<evidence type="ECO:0000256" key="7">
    <source>
        <dbReference type="ARBA" id="ARBA00022505"/>
    </source>
</evidence>
<dbReference type="PROSITE" id="PS00559">
    <property type="entry name" value="MOLYBDOPTERIN_EUK"/>
    <property type="match status" value="1"/>
</dbReference>
<evidence type="ECO:0000256" key="2">
    <source>
        <dbReference type="ARBA" id="ARBA00001971"/>
    </source>
</evidence>
<dbReference type="Pfam" id="PF00970">
    <property type="entry name" value="FAD_binding_6"/>
    <property type="match status" value="1"/>
</dbReference>
<evidence type="ECO:0000313" key="21">
    <source>
        <dbReference type="EMBL" id="CAK9327743.1"/>
    </source>
</evidence>
<dbReference type="Pfam" id="PF00173">
    <property type="entry name" value="Cyt-b5"/>
    <property type="match status" value="1"/>
</dbReference>
<dbReference type="PROSITE" id="PS00191">
    <property type="entry name" value="CYTOCHROME_B5_1"/>
    <property type="match status" value="1"/>
</dbReference>
<dbReference type="InterPro" id="IPR005066">
    <property type="entry name" value="MoCF_OxRdtse_dimer"/>
</dbReference>
<dbReference type="Gene3D" id="2.40.30.10">
    <property type="entry name" value="Translation factors"/>
    <property type="match status" value="1"/>
</dbReference>
<evidence type="ECO:0000259" key="20">
    <source>
        <dbReference type="PROSITE" id="PS51384"/>
    </source>
</evidence>
<proteinExistence type="inferred from homology"/>
<comment type="function">
    <text evidence="4 17">Nitrate reductase is a key enzyme involved in the first step of nitrate assimilation in plants, fungi and bacteria.</text>
</comment>
<evidence type="ECO:0000256" key="10">
    <source>
        <dbReference type="ARBA" id="ARBA00022723"/>
    </source>
</evidence>
<dbReference type="InterPro" id="IPR008335">
    <property type="entry name" value="Mopterin_OxRdtase_euk"/>
</dbReference>
<evidence type="ECO:0000256" key="1">
    <source>
        <dbReference type="ARBA" id="ARBA00001924"/>
    </source>
</evidence>
<dbReference type="PRINTS" id="PR00371">
    <property type="entry name" value="FPNCR"/>
</dbReference>
<dbReference type="InterPro" id="IPR001433">
    <property type="entry name" value="OxRdtase_FAD/NAD-bd"/>
</dbReference>
<dbReference type="PANTHER" id="PTHR19372:SF7">
    <property type="entry name" value="SULFITE OXIDASE, MITOCHONDRIAL"/>
    <property type="match status" value="1"/>
</dbReference>
<dbReference type="PRINTS" id="PR00407">
    <property type="entry name" value="EUMOPTERIN"/>
</dbReference>
<dbReference type="InterPro" id="IPR018506">
    <property type="entry name" value="Cyt_B5_heme-BS"/>
</dbReference>
<dbReference type="CDD" id="cd06183">
    <property type="entry name" value="cyt_b5_reduct_like"/>
    <property type="match status" value="1"/>
</dbReference>
<dbReference type="PRINTS" id="PR00363">
    <property type="entry name" value="CYTOCHROMEB5"/>
</dbReference>
<keyword evidence="11" id="KW-0274">FAD</keyword>
<comment type="similarity">
    <text evidence="5 17">Belongs to the nitrate reductase family.</text>
</comment>
<keyword evidence="12" id="KW-0560">Oxidoreductase</keyword>